<dbReference type="InterPro" id="IPR029787">
    <property type="entry name" value="Nucleotide_cyclase"/>
</dbReference>
<accession>A0A9X3UFU4</accession>
<protein>
    <recommendedName>
        <fullName evidence="1">diguanylate cyclase</fullName>
        <ecNumber evidence="1">2.7.7.65</ecNumber>
    </recommendedName>
</protein>
<dbReference type="GO" id="GO:0043709">
    <property type="term" value="P:cell adhesion involved in single-species biofilm formation"/>
    <property type="evidence" value="ECO:0007669"/>
    <property type="project" value="TreeGrafter"/>
</dbReference>
<evidence type="ECO:0000259" key="4">
    <source>
        <dbReference type="PROSITE" id="PS50887"/>
    </source>
</evidence>
<dbReference type="Pfam" id="PF00990">
    <property type="entry name" value="GGDEF"/>
    <property type="match status" value="1"/>
</dbReference>
<dbReference type="GO" id="GO:0052621">
    <property type="term" value="F:diguanylate cyclase activity"/>
    <property type="evidence" value="ECO:0007669"/>
    <property type="project" value="UniProtKB-EC"/>
</dbReference>
<dbReference type="PANTHER" id="PTHR45138:SF9">
    <property type="entry name" value="DIGUANYLATE CYCLASE DGCM-RELATED"/>
    <property type="match status" value="1"/>
</dbReference>
<keyword evidence="6" id="KW-0548">Nucleotidyltransferase</keyword>
<dbReference type="Gene3D" id="3.10.580.10">
    <property type="entry name" value="CBS-domain"/>
    <property type="match status" value="1"/>
</dbReference>
<evidence type="ECO:0000256" key="2">
    <source>
        <dbReference type="ARBA" id="ARBA00034247"/>
    </source>
</evidence>
<keyword evidence="6" id="KW-0808">Transferase</keyword>
<dbReference type="RefSeq" id="WP_267989083.1">
    <property type="nucleotide sequence ID" value="NZ_JAPJZI010000001.1"/>
</dbReference>
<evidence type="ECO:0000313" key="7">
    <source>
        <dbReference type="Proteomes" id="UP001151234"/>
    </source>
</evidence>
<dbReference type="Proteomes" id="UP001151234">
    <property type="component" value="Unassembled WGS sequence"/>
</dbReference>
<dbReference type="InterPro" id="IPR043128">
    <property type="entry name" value="Rev_trsase/Diguanyl_cyclase"/>
</dbReference>
<dbReference type="Pfam" id="PF00571">
    <property type="entry name" value="CBS"/>
    <property type="match status" value="2"/>
</dbReference>
<dbReference type="AlphaFoldDB" id="A0A9X3UFU4"/>
<dbReference type="PROSITE" id="PS51371">
    <property type="entry name" value="CBS"/>
    <property type="match status" value="2"/>
</dbReference>
<dbReference type="InterPro" id="IPR000160">
    <property type="entry name" value="GGDEF_dom"/>
</dbReference>
<evidence type="ECO:0000256" key="3">
    <source>
        <dbReference type="PROSITE-ProRule" id="PRU00703"/>
    </source>
</evidence>
<keyword evidence="3" id="KW-0129">CBS domain</keyword>
<evidence type="ECO:0000313" key="6">
    <source>
        <dbReference type="EMBL" id="MDA5397624.1"/>
    </source>
</evidence>
<feature type="domain" description="CBS" evidence="5">
    <location>
        <begin position="77"/>
        <end position="134"/>
    </location>
</feature>
<dbReference type="GO" id="GO:0005886">
    <property type="term" value="C:plasma membrane"/>
    <property type="evidence" value="ECO:0007669"/>
    <property type="project" value="TreeGrafter"/>
</dbReference>
<dbReference type="NCBIfam" id="TIGR00254">
    <property type="entry name" value="GGDEF"/>
    <property type="match status" value="1"/>
</dbReference>
<comment type="caution">
    <text evidence="6">The sequence shown here is derived from an EMBL/GenBank/DDBJ whole genome shotgun (WGS) entry which is preliminary data.</text>
</comment>
<keyword evidence="7" id="KW-1185">Reference proteome</keyword>
<sequence>MRIRQLLMHKGQNEIKLIGPNKSLLEAAHLLQTNNIGALPVVDNEFRLVGIMSERDLVRSMVEFEQAFFEKTVSDVMTSSVVTCRSDDPMDDIYETMIKNGIRHIPVVDDEGLHDILSIRDFEFAHRRLKEQALRDSLTGLHNTANLLNILDGEFNRYRRFQSPLSVASVRLDGFEGINDAEGHAAGDALLKELSKLLVDQTRAYDSVGRTGEDTFAIVFPNTEPKTAIRTCERILQAVRSRGEQAEAPWGNVSIGVAYADQEIRDGMSILRIAANRVQRAADAGGDGIDAPALKGNASETIGSAAHEQRQRTGGSAQH</sequence>
<proteinExistence type="predicted"/>
<feature type="domain" description="GGDEF" evidence="4">
    <location>
        <begin position="163"/>
        <end position="294"/>
    </location>
</feature>
<dbReference type="SUPFAM" id="SSF54631">
    <property type="entry name" value="CBS-domain pair"/>
    <property type="match status" value="1"/>
</dbReference>
<feature type="domain" description="CBS" evidence="5">
    <location>
        <begin position="8"/>
        <end position="68"/>
    </location>
</feature>
<dbReference type="SUPFAM" id="SSF55073">
    <property type="entry name" value="Nucleotide cyclase"/>
    <property type="match status" value="1"/>
</dbReference>
<evidence type="ECO:0000259" key="5">
    <source>
        <dbReference type="PROSITE" id="PS51371"/>
    </source>
</evidence>
<dbReference type="SMART" id="SM00267">
    <property type="entry name" value="GGDEF"/>
    <property type="match status" value="1"/>
</dbReference>
<dbReference type="CDD" id="cd04623">
    <property type="entry name" value="CBS_pair_bac_euk"/>
    <property type="match status" value="1"/>
</dbReference>
<comment type="catalytic activity">
    <reaction evidence="2">
        <text>2 GTP = 3',3'-c-di-GMP + 2 diphosphate</text>
        <dbReference type="Rhea" id="RHEA:24898"/>
        <dbReference type="ChEBI" id="CHEBI:33019"/>
        <dbReference type="ChEBI" id="CHEBI:37565"/>
        <dbReference type="ChEBI" id="CHEBI:58805"/>
        <dbReference type="EC" id="2.7.7.65"/>
    </reaction>
</comment>
<gene>
    <name evidence="6" type="ORF">OQ273_03460</name>
</gene>
<dbReference type="SMART" id="SM00116">
    <property type="entry name" value="CBS"/>
    <property type="match status" value="2"/>
</dbReference>
<dbReference type="CDD" id="cd01949">
    <property type="entry name" value="GGDEF"/>
    <property type="match status" value="1"/>
</dbReference>
<dbReference type="InterPro" id="IPR050469">
    <property type="entry name" value="Diguanylate_Cyclase"/>
</dbReference>
<dbReference type="InterPro" id="IPR046342">
    <property type="entry name" value="CBS_dom_sf"/>
</dbReference>
<dbReference type="EC" id="2.7.7.65" evidence="1"/>
<organism evidence="6 7">
    <name type="scientific">Hoeflea prorocentri</name>
    <dbReference type="NCBI Taxonomy" id="1922333"/>
    <lineage>
        <taxon>Bacteria</taxon>
        <taxon>Pseudomonadati</taxon>
        <taxon>Pseudomonadota</taxon>
        <taxon>Alphaproteobacteria</taxon>
        <taxon>Hyphomicrobiales</taxon>
        <taxon>Rhizobiaceae</taxon>
        <taxon>Hoeflea</taxon>
    </lineage>
</organism>
<dbReference type="EMBL" id="JAPJZI010000001">
    <property type="protein sequence ID" value="MDA5397624.1"/>
    <property type="molecule type" value="Genomic_DNA"/>
</dbReference>
<dbReference type="Gene3D" id="3.30.70.270">
    <property type="match status" value="1"/>
</dbReference>
<dbReference type="PROSITE" id="PS50887">
    <property type="entry name" value="GGDEF"/>
    <property type="match status" value="1"/>
</dbReference>
<dbReference type="InterPro" id="IPR000644">
    <property type="entry name" value="CBS_dom"/>
</dbReference>
<name>A0A9X3UFU4_9HYPH</name>
<evidence type="ECO:0000256" key="1">
    <source>
        <dbReference type="ARBA" id="ARBA00012528"/>
    </source>
</evidence>
<dbReference type="PANTHER" id="PTHR45138">
    <property type="entry name" value="REGULATORY COMPONENTS OF SENSORY TRANSDUCTION SYSTEM"/>
    <property type="match status" value="1"/>
</dbReference>
<reference evidence="6" key="1">
    <citation type="submission" date="2022-11" db="EMBL/GenBank/DDBJ databases">
        <title>Draft genome sequence of Hoeflea poritis E7-10 and Hoeflea prorocentri PM5-8, separated from scleractinian coral Porites lutea and marine dinoflagellate.</title>
        <authorList>
            <person name="Zhang G."/>
            <person name="Wei Q."/>
            <person name="Cai L."/>
        </authorList>
    </citation>
    <scope>NUCLEOTIDE SEQUENCE</scope>
    <source>
        <strain evidence="6">PM5-8</strain>
    </source>
</reference>
<dbReference type="GO" id="GO:1902201">
    <property type="term" value="P:negative regulation of bacterial-type flagellum-dependent cell motility"/>
    <property type="evidence" value="ECO:0007669"/>
    <property type="project" value="TreeGrafter"/>
</dbReference>
<dbReference type="InterPro" id="IPR044725">
    <property type="entry name" value="CBSX3_CBS_dom"/>
</dbReference>